<dbReference type="Gene3D" id="3.80.10.10">
    <property type="entry name" value="Ribonuclease Inhibitor"/>
    <property type="match status" value="1"/>
</dbReference>
<accession>A3ZN75</accession>
<evidence type="ECO:0000313" key="2">
    <source>
        <dbReference type="EMBL" id="EAQ81767.1"/>
    </source>
</evidence>
<keyword evidence="1" id="KW-1133">Transmembrane helix</keyword>
<dbReference type="AlphaFoldDB" id="A3ZN75"/>
<evidence type="ECO:0008006" key="4">
    <source>
        <dbReference type="Google" id="ProtNLM"/>
    </source>
</evidence>
<protein>
    <recommendedName>
        <fullName evidence="4">Leucine Rich repeats (2 copies)</fullName>
    </recommendedName>
</protein>
<dbReference type="InterPro" id="IPR032675">
    <property type="entry name" value="LRR_dom_sf"/>
</dbReference>
<dbReference type="Proteomes" id="UP000004358">
    <property type="component" value="Unassembled WGS sequence"/>
</dbReference>
<comment type="caution">
    <text evidence="2">The sequence shown here is derived from an EMBL/GenBank/DDBJ whole genome shotgun (WGS) entry which is preliminary data.</text>
</comment>
<proteinExistence type="predicted"/>
<keyword evidence="1" id="KW-0812">Transmembrane</keyword>
<sequence>MDVPLFFGSDYRVTQQELTPGKGRRWVRFGLRALLVLILVCCIGLAWLAALMAEGRRQEQIATALSAAHCTVEMSHYKRVATKGNYGFQMDLVSTLNPALEWLGLGKAFRRIEHVTLRENSEMTPALAQLHTLDNLTMLGTYHSGITAEQLAELLDEIEVQKLYIPSVPLSRRELPWLNRPSLTWICVARTQFSNPAIDSLPLSLVYFDATRTRISDEGLDKFRRLTNLRMLKLRRTQASLAAVQGLRKKMPWCVIEWQDIQGRSGVSYGVD</sequence>
<evidence type="ECO:0000313" key="3">
    <source>
        <dbReference type="Proteomes" id="UP000004358"/>
    </source>
</evidence>
<dbReference type="HOGENOM" id="CLU_1021822_0_0_0"/>
<dbReference type="EMBL" id="AANZ01000003">
    <property type="protein sequence ID" value="EAQ81767.1"/>
    <property type="molecule type" value="Genomic_DNA"/>
</dbReference>
<gene>
    <name evidence="2" type="ORF">DSM3645_16485</name>
</gene>
<reference evidence="2 3" key="1">
    <citation type="submission" date="2006-02" db="EMBL/GenBank/DDBJ databases">
        <authorList>
            <person name="Amann R."/>
            <person name="Ferriera S."/>
            <person name="Johnson J."/>
            <person name="Kravitz S."/>
            <person name="Halpern A."/>
            <person name="Remington K."/>
            <person name="Beeson K."/>
            <person name="Tran B."/>
            <person name="Rogers Y.-H."/>
            <person name="Friedman R."/>
            <person name="Venter J.C."/>
        </authorList>
    </citation>
    <scope>NUCLEOTIDE SEQUENCE [LARGE SCALE GENOMIC DNA]</scope>
    <source>
        <strain evidence="2 3">DSM 3645</strain>
    </source>
</reference>
<feature type="transmembrane region" description="Helical" evidence="1">
    <location>
        <begin position="29"/>
        <end position="51"/>
    </location>
</feature>
<keyword evidence="1" id="KW-0472">Membrane</keyword>
<dbReference type="SUPFAM" id="SSF52058">
    <property type="entry name" value="L domain-like"/>
    <property type="match status" value="1"/>
</dbReference>
<evidence type="ECO:0000256" key="1">
    <source>
        <dbReference type="SAM" id="Phobius"/>
    </source>
</evidence>
<name>A3ZN75_9BACT</name>
<organism evidence="2 3">
    <name type="scientific">Blastopirellula marina DSM 3645</name>
    <dbReference type="NCBI Taxonomy" id="314230"/>
    <lineage>
        <taxon>Bacteria</taxon>
        <taxon>Pseudomonadati</taxon>
        <taxon>Planctomycetota</taxon>
        <taxon>Planctomycetia</taxon>
        <taxon>Pirellulales</taxon>
        <taxon>Pirellulaceae</taxon>
        <taxon>Blastopirellula</taxon>
    </lineage>
</organism>